<evidence type="ECO:0000313" key="1">
    <source>
        <dbReference type="EMBL" id="MBI6180692.1"/>
    </source>
</evidence>
<dbReference type="RefSeq" id="WP_198642290.1">
    <property type="nucleotide sequence ID" value="NZ_JAEHSL010000005.1"/>
</dbReference>
<keyword evidence="2" id="KW-1185">Reference proteome</keyword>
<proteinExistence type="predicted"/>
<protein>
    <submittedName>
        <fullName evidence="1">Uncharacterized protein</fullName>
    </submittedName>
</protein>
<dbReference type="EMBL" id="JAEHSL010000005">
    <property type="protein sequence ID" value="MBI6180692.1"/>
    <property type="molecule type" value="Genomic_DNA"/>
</dbReference>
<gene>
    <name evidence="1" type="ORF">JEQ07_09820</name>
</gene>
<dbReference type="Proteomes" id="UP000639004">
    <property type="component" value="Unassembled WGS sequence"/>
</dbReference>
<organism evidence="1 2">
    <name type="scientific">Serratia proteamaculans</name>
    <dbReference type="NCBI Taxonomy" id="28151"/>
    <lineage>
        <taxon>Bacteria</taxon>
        <taxon>Pseudomonadati</taxon>
        <taxon>Pseudomonadota</taxon>
        <taxon>Gammaproteobacteria</taxon>
        <taxon>Enterobacterales</taxon>
        <taxon>Yersiniaceae</taxon>
        <taxon>Serratia</taxon>
    </lineage>
</organism>
<comment type="caution">
    <text evidence="1">The sequence shown here is derived from an EMBL/GenBank/DDBJ whole genome shotgun (WGS) entry which is preliminary data.</text>
</comment>
<sequence length="111" mass="12367">MKFIGQTLHPGVNSRVKQRMRIIANCEAGVIAGGSGPLGEIIRCYSNTNLKVPVANNKELLIYNSLAKFNFLSLKYQHDPLALAGRIFVEVCCQHVTIKFHLDCKDRQNPA</sequence>
<reference evidence="1 2" key="1">
    <citation type="submission" date="2020-12" db="EMBL/GenBank/DDBJ databases">
        <title>Enhanced detection system for hospital associated transmission using whole genome sequencing surveillance.</title>
        <authorList>
            <person name="Harrison L.H."/>
            <person name="Van Tyne D."/>
            <person name="Marsh J.W."/>
            <person name="Griffith M.P."/>
            <person name="Snyder D.J."/>
            <person name="Cooper V.S."/>
            <person name="Mustapha M."/>
        </authorList>
    </citation>
    <scope>NUCLEOTIDE SEQUENCE [LARGE SCALE GENOMIC DNA]</scope>
    <source>
        <strain evidence="1 2">SER00238</strain>
    </source>
</reference>
<evidence type="ECO:0000313" key="2">
    <source>
        <dbReference type="Proteomes" id="UP000639004"/>
    </source>
</evidence>
<accession>A0ABS0TQQ5</accession>
<name>A0ABS0TQQ5_SERPR</name>